<comment type="caution">
    <text evidence="1">The sequence shown here is derived from an EMBL/GenBank/DDBJ whole genome shotgun (WGS) entry which is preliminary data.</text>
</comment>
<dbReference type="EMBL" id="QZFV01000021">
    <property type="protein sequence ID" value="RJQ91246.1"/>
    <property type="molecule type" value="Genomic_DNA"/>
</dbReference>
<accession>A0A419IBB7</accession>
<dbReference type="Proteomes" id="UP000285112">
    <property type="component" value="Unassembled WGS sequence"/>
</dbReference>
<keyword evidence="2" id="KW-1185">Reference proteome</keyword>
<dbReference type="OrthoDB" id="232701at2"/>
<dbReference type="InterPro" id="IPR017853">
    <property type="entry name" value="GH"/>
</dbReference>
<dbReference type="AlphaFoldDB" id="A0A419IBB7"/>
<proteinExistence type="predicted"/>
<reference evidence="1 2" key="1">
    <citation type="submission" date="2018-09" db="EMBL/GenBank/DDBJ databases">
        <title>YIM PH 21725 draft genome.</title>
        <authorList>
            <person name="Miao C."/>
        </authorList>
    </citation>
    <scope>NUCLEOTIDE SEQUENCE [LARGE SCALE GENOMIC DNA]</scope>
    <source>
        <strain evidence="2">YIM PH21725</strain>
    </source>
</reference>
<protein>
    <recommendedName>
        <fullName evidence="3">Glycoside hydrolase family 42 N-terminal domain-containing protein</fullName>
    </recommendedName>
</protein>
<sequence>MVSRRDALRIGTAALAGAVLPVGAAAASSVVGRGCYLTFCRIPTAGLTTWKSIMDSFRVDGVDRVVLWLGGAFRSRRYPITWQYNREHRNVRENFAGQLIDYAHAVGIRVLLGFTPYTYDGTNQYAYERPDLKAQQANGNLARMQGIHSWGYNLDPTKPDAKRFMLEYARELYFDFYPNADGLLIESSDIDICTGGDCDGPRHYYEVEYEFVRELSDQVWAHHPGAEILVHPNYFVGGSNGAELRYDPRWSVIFSPWTVNLEFAKKVSRAYYFSLDMISQPPARVAASVRWVRDHGFASYFPSQEFFTYRARHAEMGETNLIGRQLRPFGFDFLGLDENPYRDPVVLVNRVALREYAEHPDLTEDQFRARLGQAAFGPGATGQEVADLLFLHDFCYGRDKSLFTLAVQADPRVLRERLERGLVGFADLRAVQERLGALPAVAARIRRSRNPAVRSLTRHTGLLEQNWDAEARSLLTAHLRG</sequence>
<evidence type="ECO:0000313" key="2">
    <source>
        <dbReference type="Proteomes" id="UP000285112"/>
    </source>
</evidence>
<name>A0A419IBB7_9PSEU</name>
<dbReference type="PROSITE" id="PS51318">
    <property type="entry name" value="TAT"/>
    <property type="match status" value="1"/>
</dbReference>
<organism evidence="1 2">
    <name type="scientific">Amycolatopsis panacis</name>
    <dbReference type="NCBI Taxonomy" id="2340917"/>
    <lineage>
        <taxon>Bacteria</taxon>
        <taxon>Bacillati</taxon>
        <taxon>Actinomycetota</taxon>
        <taxon>Actinomycetes</taxon>
        <taxon>Pseudonocardiales</taxon>
        <taxon>Pseudonocardiaceae</taxon>
        <taxon>Amycolatopsis</taxon>
    </lineage>
</organism>
<dbReference type="InterPro" id="IPR006311">
    <property type="entry name" value="TAT_signal"/>
</dbReference>
<gene>
    <name evidence="1" type="ORF">D5S19_01925</name>
</gene>
<evidence type="ECO:0008006" key="3">
    <source>
        <dbReference type="Google" id="ProtNLM"/>
    </source>
</evidence>
<dbReference type="SUPFAM" id="SSF51445">
    <property type="entry name" value="(Trans)glycosidases"/>
    <property type="match status" value="1"/>
</dbReference>
<dbReference type="RefSeq" id="WP_120021588.1">
    <property type="nucleotide sequence ID" value="NZ_QZFV01000021.1"/>
</dbReference>
<evidence type="ECO:0000313" key="1">
    <source>
        <dbReference type="EMBL" id="RJQ91246.1"/>
    </source>
</evidence>